<feature type="domain" description="EF-hand" evidence="7">
    <location>
        <begin position="424"/>
        <end position="459"/>
    </location>
</feature>
<sequence length="895" mass="99144">MPNRHSSRASRTSGFIPLGGGGGTSRTDMDNGIPLTAVRSNASTTGARKPVIGNSTSFESAQTANEKGEAHSRHAGRRRKQGNLGRQGTGDSEDVRLNAMGRLYAKIVGFSIITRYMVYVVPVGLLLAIPLIWIPLAGKKDKIPVGSVTTKNAKGDEEKKEGPPLFRLFLWIEVTWLTLWAAKIVAFFIPKIFMFFCGIVSRGVRKYATILSNLTITLSLLLWALATWITFMKLFQDWFNISIDWVVVIQRILGALFVSSALLLAEKAIVQLISVSYHQRSFANRIKASKREIHLLGLLYDASRTLFPMYCSEFADEDYIINDSIEMMLRKKAGRKNNGAATPMKLIGGAARIGDKVTSAFGNIAHEITGKQVFNPNSAHSIVLEALEKRTPSEALARRIWMSFVLEGKDALYLEDFQEVLGPAYKDEAEEAFNAIDSDINGDISLEEMIRKVVEMGTERKAIGEGMKDIGQALRVFDKVLLFVVFLLVIFVFLVFFKSSFVTTIISAGTTFLSLSFVFAVTAQEFLGSCIFLFVKHPFDVGDRVEITSTQMMVDRISLLYTVFTRLDTTQTVQIPNIQLNNLWIDNVSRSKAMSETVELNVSYDTSFEDIELLRSEMEKFVRAPENSRDFQPDFSISVGGVGNLDKMLLYISIKHKSNWHNDKVRGTRRSKFMCALAIALKKVPIYGPGGGAEALGGPTNPTYSVAVTDQFASAARDAAANDKEAGRMVPTHVGQTQEQARETEQHAVTELNNRPLVVETQGLWDPSERDDRPSAAHDASEDPRRSRDIESVRNELNRASTRGRRRAGEGLQNLTPTDSHAPGYPPHGASPRLETFDEEARTDMPSTFYGLNRGQSGAPAPTEEDEQGLHPSSSQHMPHRGPSHRGPSPSHGQR</sequence>
<dbReference type="InterPro" id="IPR006685">
    <property type="entry name" value="MscS_channel_2nd"/>
</dbReference>
<feature type="transmembrane region" description="Helical" evidence="6">
    <location>
        <begin position="116"/>
        <end position="136"/>
    </location>
</feature>
<dbReference type="InterPro" id="IPR011992">
    <property type="entry name" value="EF-hand-dom_pair"/>
</dbReference>
<proteinExistence type="predicted"/>
<dbReference type="AlphaFoldDB" id="A0AB34FLW2"/>
<keyword evidence="2 6" id="KW-0812">Transmembrane</keyword>
<dbReference type="PANTHER" id="PTHR31323:SF14">
    <property type="entry name" value="MECHANOSENSITIVE ION CHANNEL PROTEIN MSY2"/>
    <property type="match status" value="1"/>
</dbReference>
<dbReference type="InterPro" id="IPR058650">
    <property type="entry name" value="Msy1/2-like"/>
</dbReference>
<evidence type="ECO:0000313" key="8">
    <source>
        <dbReference type="EMBL" id="KAJ6439641.1"/>
    </source>
</evidence>
<keyword evidence="8" id="KW-0723">Serine/threonine-protein kinase</keyword>
<dbReference type="GO" id="GO:0005509">
    <property type="term" value="F:calcium ion binding"/>
    <property type="evidence" value="ECO:0007669"/>
    <property type="project" value="InterPro"/>
</dbReference>
<dbReference type="PANTHER" id="PTHR31323">
    <property type="entry name" value="MECHANOSENSITIVE ION CHANNEL PROTEIN MSY2"/>
    <property type="match status" value="1"/>
</dbReference>
<organism evidence="8 9">
    <name type="scientific">Purpureocillium lavendulum</name>
    <dbReference type="NCBI Taxonomy" id="1247861"/>
    <lineage>
        <taxon>Eukaryota</taxon>
        <taxon>Fungi</taxon>
        <taxon>Dikarya</taxon>
        <taxon>Ascomycota</taxon>
        <taxon>Pezizomycotina</taxon>
        <taxon>Sordariomycetes</taxon>
        <taxon>Hypocreomycetidae</taxon>
        <taxon>Hypocreales</taxon>
        <taxon>Ophiocordycipitaceae</taxon>
        <taxon>Purpureocillium</taxon>
    </lineage>
</organism>
<evidence type="ECO:0000256" key="5">
    <source>
        <dbReference type="SAM" id="MobiDB-lite"/>
    </source>
</evidence>
<evidence type="ECO:0000313" key="9">
    <source>
        <dbReference type="Proteomes" id="UP001163105"/>
    </source>
</evidence>
<dbReference type="SUPFAM" id="SSF50182">
    <property type="entry name" value="Sm-like ribonucleoproteins"/>
    <property type="match status" value="1"/>
</dbReference>
<evidence type="ECO:0000256" key="2">
    <source>
        <dbReference type="ARBA" id="ARBA00022692"/>
    </source>
</evidence>
<keyword evidence="8" id="KW-0418">Kinase</keyword>
<comment type="caution">
    <text evidence="8">The sequence shown here is derived from an EMBL/GenBank/DDBJ whole genome shotgun (WGS) entry which is preliminary data.</text>
</comment>
<protein>
    <submittedName>
        <fullName evidence="8">Serine/threonine protein kinase</fullName>
    </submittedName>
</protein>
<dbReference type="SUPFAM" id="SSF47473">
    <property type="entry name" value="EF-hand"/>
    <property type="match status" value="1"/>
</dbReference>
<dbReference type="InterPro" id="IPR010920">
    <property type="entry name" value="LSM_dom_sf"/>
</dbReference>
<dbReference type="Pfam" id="PF00924">
    <property type="entry name" value="MS_channel_2nd"/>
    <property type="match status" value="1"/>
</dbReference>
<dbReference type="GO" id="GO:0006874">
    <property type="term" value="P:intracellular calcium ion homeostasis"/>
    <property type="evidence" value="ECO:0007669"/>
    <property type="project" value="TreeGrafter"/>
</dbReference>
<dbReference type="InterPro" id="IPR002048">
    <property type="entry name" value="EF_hand_dom"/>
</dbReference>
<evidence type="ECO:0000256" key="3">
    <source>
        <dbReference type="ARBA" id="ARBA00022989"/>
    </source>
</evidence>
<feature type="region of interest" description="Disordered" evidence="5">
    <location>
        <begin position="717"/>
        <end position="895"/>
    </location>
</feature>
<feature type="transmembrane region" description="Helical" evidence="6">
    <location>
        <begin position="210"/>
        <end position="231"/>
    </location>
</feature>
<dbReference type="PROSITE" id="PS50222">
    <property type="entry name" value="EF_HAND_2"/>
    <property type="match status" value="1"/>
</dbReference>
<keyword evidence="8" id="KW-0808">Transferase</keyword>
<feature type="transmembrane region" description="Helical" evidence="6">
    <location>
        <begin position="512"/>
        <end position="535"/>
    </location>
</feature>
<name>A0AB34FLW2_9HYPO</name>
<dbReference type="GO" id="GO:0005262">
    <property type="term" value="F:calcium channel activity"/>
    <property type="evidence" value="ECO:0007669"/>
    <property type="project" value="TreeGrafter"/>
</dbReference>
<accession>A0AB34FLW2</accession>
<keyword evidence="4 6" id="KW-0472">Membrane</keyword>
<dbReference type="EMBL" id="JAQHRD010000006">
    <property type="protein sequence ID" value="KAJ6439641.1"/>
    <property type="molecule type" value="Genomic_DNA"/>
</dbReference>
<feature type="region of interest" description="Disordered" evidence="5">
    <location>
        <begin position="1"/>
        <end position="91"/>
    </location>
</feature>
<dbReference type="Pfam" id="PF25886">
    <property type="entry name" value="Msy1"/>
    <property type="match status" value="1"/>
</dbReference>
<dbReference type="InterPro" id="IPR023408">
    <property type="entry name" value="MscS_beta-dom_sf"/>
</dbReference>
<feature type="transmembrane region" description="Helical" evidence="6">
    <location>
        <begin position="243"/>
        <end position="265"/>
    </location>
</feature>
<feature type="transmembrane region" description="Helical" evidence="6">
    <location>
        <begin position="168"/>
        <end position="189"/>
    </location>
</feature>
<comment type="subcellular location">
    <subcellularLocation>
        <location evidence="1">Membrane</location>
    </subcellularLocation>
</comment>
<feature type="compositionally biased region" description="Basic and acidic residues" evidence="5">
    <location>
        <begin position="767"/>
        <end position="797"/>
    </location>
</feature>
<dbReference type="GO" id="GO:0004674">
    <property type="term" value="F:protein serine/threonine kinase activity"/>
    <property type="evidence" value="ECO:0007669"/>
    <property type="project" value="UniProtKB-KW"/>
</dbReference>
<evidence type="ECO:0000259" key="7">
    <source>
        <dbReference type="PROSITE" id="PS50222"/>
    </source>
</evidence>
<keyword evidence="9" id="KW-1185">Reference proteome</keyword>
<keyword evidence="3 6" id="KW-1133">Transmembrane helix</keyword>
<evidence type="ECO:0000256" key="1">
    <source>
        <dbReference type="ARBA" id="ARBA00004370"/>
    </source>
</evidence>
<feature type="transmembrane region" description="Helical" evidence="6">
    <location>
        <begin position="480"/>
        <end position="506"/>
    </location>
</feature>
<dbReference type="Proteomes" id="UP001163105">
    <property type="component" value="Unassembled WGS sequence"/>
</dbReference>
<dbReference type="GO" id="GO:0016020">
    <property type="term" value="C:membrane"/>
    <property type="evidence" value="ECO:0007669"/>
    <property type="project" value="UniProtKB-SubCell"/>
</dbReference>
<dbReference type="Gene3D" id="2.30.30.60">
    <property type="match status" value="1"/>
</dbReference>
<reference evidence="8" key="1">
    <citation type="submission" date="2023-01" db="EMBL/GenBank/DDBJ databases">
        <title>The growth and conidiation of Purpureocillium lavendulum are regulated by nitrogen source and histone H3K14 acetylation.</title>
        <authorList>
            <person name="Tang P."/>
            <person name="Han J."/>
            <person name="Zhang C."/>
            <person name="Tang P."/>
            <person name="Qi F."/>
            <person name="Zhang K."/>
            <person name="Liang L."/>
        </authorList>
    </citation>
    <scope>NUCLEOTIDE SEQUENCE</scope>
    <source>
        <strain evidence="8">YMF1.00683</strain>
    </source>
</reference>
<feature type="compositionally biased region" description="Polar residues" evidence="5">
    <location>
        <begin position="53"/>
        <end position="65"/>
    </location>
</feature>
<gene>
    <name evidence="8" type="ORF">O9K51_07531</name>
</gene>
<evidence type="ECO:0000256" key="6">
    <source>
        <dbReference type="SAM" id="Phobius"/>
    </source>
</evidence>
<evidence type="ECO:0000256" key="4">
    <source>
        <dbReference type="ARBA" id="ARBA00023136"/>
    </source>
</evidence>